<keyword evidence="1" id="KW-1133">Transmembrane helix</keyword>
<evidence type="ECO:0000256" key="1">
    <source>
        <dbReference type="SAM" id="Phobius"/>
    </source>
</evidence>
<dbReference type="GO" id="GO:0016787">
    <property type="term" value="F:hydrolase activity"/>
    <property type="evidence" value="ECO:0007669"/>
    <property type="project" value="UniProtKB-KW"/>
</dbReference>
<dbReference type="RefSeq" id="WP_135348280.1">
    <property type="nucleotide sequence ID" value="NZ_SRJD01000007.1"/>
</dbReference>
<keyword evidence="3" id="KW-1185">Reference proteome</keyword>
<dbReference type="Proteomes" id="UP000298347">
    <property type="component" value="Unassembled WGS sequence"/>
</dbReference>
<gene>
    <name evidence="2" type="ORF">E4665_08075</name>
</gene>
<feature type="transmembrane region" description="Helical" evidence="1">
    <location>
        <begin position="200"/>
        <end position="221"/>
    </location>
</feature>
<evidence type="ECO:0000313" key="2">
    <source>
        <dbReference type="EMBL" id="TGA98470.1"/>
    </source>
</evidence>
<name>A0A4Z0GNI2_9BACL</name>
<protein>
    <submittedName>
        <fullName evidence="2">Hydrolase</fullName>
    </submittedName>
</protein>
<proteinExistence type="predicted"/>
<dbReference type="EMBL" id="SRJD01000007">
    <property type="protein sequence ID" value="TGA98470.1"/>
    <property type="molecule type" value="Genomic_DNA"/>
</dbReference>
<sequence>MNVIRRISERLKKHMLIFIAIPLILGVAGWLMPAVHGSSTYQASATVQLGKYWNYDLNTPEPVIQLLSNGPFYQKNLPDLWNSQQQNLLSHINVTSLKGNLVQVTYTGVSKTEAADTANRIANAFLKNDQEQYQKRMALTDQSIQAVTQSKTNESSAVDKQRFLYQLGSDKIKMKPAELLEAAQPGVIKGTSSFTPKKRAVLGVVLGITLIFVWVAFPEFVREREGRR</sequence>
<comment type="caution">
    <text evidence="2">The sequence shown here is derived from an EMBL/GenBank/DDBJ whole genome shotgun (WGS) entry which is preliminary data.</text>
</comment>
<evidence type="ECO:0000313" key="3">
    <source>
        <dbReference type="Proteomes" id="UP000298347"/>
    </source>
</evidence>
<accession>A0A4Z0GNI2</accession>
<keyword evidence="1" id="KW-0472">Membrane</keyword>
<reference evidence="2 3" key="1">
    <citation type="journal article" date="2015" name="Int. J. Syst. Evol. Microbiol.">
        <title>Sporolactobacillus shoreae sp. nov. and Sporolactobacillus spathodeae sp. nov., two spore-forming lactic acid bacteria isolated from tree barks in Thailand.</title>
        <authorList>
            <person name="Thamacharoensuk T."/>
            <person name="Kitahara M."/>
            <person name="Ohkuma M."/>
            <person name="Thongchul N."/>
            <person name="Tanasupawat S."/>
        </authorList>
    </citation>
    <scope>NUCLEOTIDE SEQUENCE [LARGE SCALE GENOMIC DNA]</scope>
    <source>
        <strain evidence="2 3">BK92</strain>
    </source>
</reference>
<dbReference type="OrthoDB" id="2939314at2"/>
<organism evidence="2 3">
    <name type="scientific">Sporolactobacillus shoreae</name>
    <dbReference type="NCBI Taxonomy" id="1465501"/>
    <lineage>
        <taxon>Bacteria</taxon>
        <taxon>Bacillati</taxon>
        <taxon>Bacillota</taxon>
        <taxon>Bacilli</taxon>
        <taxon>Bacillales</taxon>
        <taxon>Sporolactobacillaceae</taxon>
        <taxon>Sporolactobacillus</taxon>
    </lineage>
</organism>
<dbReference type="AlphaFoldDB" id="A0A4Z0GNI2"/>
<keyword evidence="1" id="KW-0812">Transmembrane</keyword>
<keyword evidence="2" id="KW-0378">Hydrolase</keyword>